<evidence type="ECO:0000256" key="13">
    <source>
        <dbReference type="SAM" id="SignalP"/>
    </source>
</evidence>
<evidence type="ECO:0000256" key="4">
    <source>
        <dbReference type="ARBA" id="ARBA00022617"/>
    </source>
</evidence>
<evidence type="ECO:0000256" key="12">
    <source>
        <dbReference type="PIRSR" id="PIRSR000294-2"/>
    </source>
</evidence>
<accession>A0A0S2TAI7</accession>
<dbReference type="GO" id="GO:0009055">
    <property type="term" value="F:electron transfer activity"/>
    <property type="evidence" value="ECO:0007669"/>
    <property type="project" value="InterPro"/>
</dbReference>
<proteinExistence type="predicted"/>
<feature type="chain" id="PRO_5006604848" evidence="13">
    <location>
        <begin position="27"/>
        <end position="349"/>
    </location>
</feature>
<dbReference type="InterPro" id="IPR036909">
    <property type="entry name" value="Cyt_c-like_dom_sf"/>
</dbReference>
<comment type="subcellular location">
    <subcellularLocation>
        <location evidence="1">Periplasm</location>
    </subcellularLocation>
</comment>
<feature type="binding site" description="covalent" evidence="11">
    <location>
        <position position="216"/>
    </location>
    <ligand>
        <name>heme c</name>
        <dbReference type="ChEBI" id="CHEBI:61717"/>
        <label>2</label>
    </ligand>
</feature>
<dbReference type="Pfam" id="PF00034">
    <property type="entry name" value="Cytochrom_C"/>
    <property type="match status" value="1"/>
</dbReference>
<dbReference type="GO" id="GO:0046872">
    <property type="term" value="F:metal ion binding"/>
    <property type="evidence" value="ECO:0007669"/>
    <property type="project" value="UniProtKB-KW"/>
</dbReference>
<keyword evidence="10 12" id="KW-0408">Iron</keyword>
<keyword evidence="16" id="KW-1185">Reference proteome</keyword>
<reference evidence="15" key="1">
    <citation type="submission" date="2015-10" db="EMBL/GenBank/DDBJ databases">
        <title>Description of Candidatus Tenderia electrophaga gen. nov, sp. nov., an Uncultivated Electroautotroph from a Biocathode Enrichment.</title>
        <authorList>
            <person name="Eddie B.J."/>
            <person name="Malanoski A.P."/>
            <person name="Wang Z."/>
            <person name="Hall R.J."/>
            <person name="Oh S.D."/>
            <person name="Heiner C."/>
            <person name="Lin B."/>
            <person name="Strycharz-Glaven S.M."/>
        </authorList>
    </citation>
    <scope>NUCLEOTIDE SEQUENCE [LARGE SCALE GENOMIC DNA]</scope>
    <source>
        <strain evidence="15">NRL1</strain>
    </source>
</reference>
<dbReference type="GO" id="GO:0004130">
    <property type="term" value="F:cytochrome-c peroxidase activity"/>
    <property type="evidence" value="ECO:0007669"/>
    <property type="project" value="TreeGrafter"/>
</dbReference>
<feature type="binding site" description="axial binding residue" evidence="12">
    <location>
        <position position="217"/>
    </location>
    <ligand>
        <name>heme c</name>
        <dbReference type="ChEBI" id="CHEBI:61717"/>
        <label>2</label>
    </ligand>
    <ligandPart>
        <name>Fe</name>
        <dbReference type="ChEBI" id="CHEBI:18248"/>
    </ligandPart>
</feature>
<dbReference type="EMBL" id="CP013099">
    <property type="protein sequence ID" value="ALP52158.1"/>
    <property type="molecule type" value="Genomic_DNA"/>
</dbReference>
<dbReference type="AlphaFoldDB" id="A0A0S2TAI7"/>
<dbReference type="Gene3D" id="1.10.760.10">
    <property type="entry name" value="Cytochrome c-like domain"/>
    <property type="match status" value="2"/>
</dbReference>
<evidence type="ECO:0000256" key="8">
    <source>
        <dbReference type="ARBA" id="ARBA00022982"/>
    </source>
</evidence>
<sequence length="349" mass="37949">MKIHTRNLLMGSAAAFMLTAYSGAYANQALPQDVPAPAHNPTTAAKVGLGKQLYFDPRLSIDGTVSCNSCHNVMSSGTDNRPTSVGVDGQRGGRNAPTVWNAAFMTAQFWDGRAATLEDQAKGPPLNPIEMGMPSAEAVEERLQQIPGYVQQFEAVFGGQDAVSYDNMARAIAAFERTLVTRNSPFDRYVKGDKQALSAQAQRGMKLFQQTGCNACHSGANFAGPLSLPMGEGFYQMFPSFDSEYTEKYQLKQDKGRFEATGDEADMHMWKVPTLRNVALTAPYFHNGSVQTLDEAVRVMAKTQLDRALNDQEVADMVAFLNSLTGEFPDITLPRLPDTPNSSIVGAVK</sequence>
<evidence type="ECO:0000256" key="1">
    <source>
        <dbReference type="ARBA" id="ARBA00004418"/>
    </source>
</evidence>
<dbReference type="SUPFAM" id="SSF46626">
    <property type="entry name" value="Cytochrome c"/>
    <property type="match status" value="2"/>
</dbReference>
<feature type="binding site" description="axial binding residue" evidence="12">
    <location>
        <position position="300"/>
    </location>
    <ligand>
        <name>heme c</name>
        <dbReference type="ChEBI" id="CHEBI:61717"/>
        <label>2</label>
    </ligand>
    <ligandPart>
        <name>Fe</name>
        <dbReference type="ChEBI" id="CHEBI:18248"/>
    </ligandPart>
</feature>
<dbReference type="FunFam" id="1.10.760.10:FF:000004">
    <property type="entry name" value="Cytochrome c peroxidase"/>
    <property type="match status" value="1"/>
</dbReference>
<feature type="domain" description="Cytochrome c" evidence="14">
    <location>
        <begin position="45"/>
        <end position="154"/>
    </location>
</feature>
<evidence type="ECO:0000256" key="6">
    <source>
        <dbReference type="ARBA" id="ARBA00022729"/>
    </source>
</evidence>
<evidence type="ECO:0000256" key="2">
    <source>
        <dbReference type="ARBA" id="ARBA00022448"/>
    </source>
</evidence>
<dbReference type="InterPro" id="IPR026259">
    <property type="entry name" value="MauG/Cytc_peroxidase"/>
</dbReference>
<keyword evidence="2" id="KW-0813">Transport</keyword>
<comment type="cofactor">
    <cofactor evidence="11">
        <name>heme</name>
        <dbReference type="ChEBI" id="CHEBI:30413"/>
    </cofactor>
    <text evidence="11">Binds 2 heme groups.</text>
</comment>
<evidence type="ECO:0000256" key="9">
    <source>
        <dbReference type="ARBA" id="ARBA00023002"/>
    </source>
</evidence>
<keyword evidence="8" id="KW-0249">Electron transport</keyword>
<dbReference type="STRING" id="1748243.Tel_02800"/>
<feature type="binding site" description="covalent" evidence="11">
    <location>
        <position position="213"/>
    </location>
    <ligand>
        <name>heme c</name>
        <dbReference type="ChEBI" id="CHEBI:61717"/>
        <label>2</label>
    </ligand>
</feature>
<evidence type="ECO:0000256" key="10">
    <source>
        <dbReference type="ARBA" id="ARBA00023004"/>
    </source>
</evidence>
<evidence type="ECO:0000259" key="14">
    <source>
        <dbReference type="PROSITE" id="PS51007"/>
    </source>
</evidence>
<keyword evidence="7" id="KW-0574">Periplasm</keyword>
<dbReference type="PANTHER" id="PTHR30600:SF7">
    <property type="entry name" value="CYTOCHROME C PEROXIDASE-RELATED"/>
    <property type="match status" value="1"/>
</dbReference>
<evidence type="ECO:0000256" key="7">
    <source>
        <dbReference type="ARBA" id="ARBA00022764"/>
    </source>
</evidence>
<keyword evidence="9" id="KW-0560">Oxidoreductase</keyword>
<dbReference type="Pfam" id="PF03150">
    <property type="entry name" value="CCP_MauG"/>
    <property type="match status" value="1"/>
</dbReference>
<evidence type="ECO:0000256" key="5">
    <source>
        <dbReference type="ARBA" id="ARBA00022723"/>
    </source>
</evidence>
<comment type="PTM">
    <text evidence="11">Binds 2 heme groups per subunit.</text>
</comment>
<dbReference type="KEGG" id="tee:Tel_02800"/>
<gene>
    <name evidence="15" type="ORF">Tel_02800</name>
</gene>
<dbReference type="GO" id="GO:0020037">
    <property type="term" value="F:heme binding"/>
    <property type="evidence" value="ECO:0007669"/>
    <property type="project" value="InterPro"/>
</dbReference>
<dbReference type="GO" id="GO:0042597">
    <property type="term" value="C:periplasmic space"/>
    <property type="evidence" value="ECO:0007669"/>
    <property type="project" value="UniProtKB-SubCell"/>
</dbReference>
<feature type="binding site" description="axial binding residue" evidence="12">
    <location>
        <position position="71"/>
    </location>
    <ligand>
        <name>heme c</name>
        <dbReference type="ChEBI" id="CHEBI:61717"/>
        <label>1</label>
    </ligand>
    <ligandPart>
        <name>Fe</name>
        <dbReference type="ChEBI" id="CHEBI:18248"/>
    </ligandPart>
</feature>
<keyword evidence="5 12" id="KW-0479">Metal-binding</keyword>
<protein>
    <submittedName>
        <fullName evidence="15">Cytochrome C peroxidase</fullName>
    </submittedName>
</protein>
<feature type="signal peptide" evidence="13">
    <location>
        <begin position="1"/>
        <end position="26"/>
    </location>
</feature>
<keyword evidence="3 15" id="KW-0575">Peroxidase</keyword>
<evidence type="ECO:0000313" key="15">
    <source>
        <dbReference type="EMBL" id="ALP52158.1"/>
    </source>
</evidence>
<evidence type="ECO:0000256" key="3">
    <source>
        <dbReference type="ARBA" id="ARBA00022559"/>
    </source>
</evidence>
<dbReference type="InterPro" id="IPR051395">
    <property type="entry name" value="Cytochrome_c_Peroxidase/MauG"/>
</dbReference>
<dbReference type="InterPro" id="IPR009056">
    <property type="entry name" value="Cyt_c-like_dom"/>
</dbReference>
<dbReference type="PIRSF" id="PIRSF000294">
    <property type="entry name" value="Cytochrome-c_peroxidase"/>
    <property type="match status" value="1"/>
</dbReference>
<dbReference type="PROSITE" id="PS51007">
    <property type="entry name" value="CYTC"/>
    <property type="match status" value="2"/>
</dbReference>
<organism evidence="15 16">
    <name type="scientific">Candidatus Tenderia electrophaga</name>
    <dbReference type="NCBI Taxonomy" id="1748243"/>
    <lineage>
        <taxon>Bacteria</taxon>
        <taxon>Pseudomonadati</taxon>
        <taxon>Pseudomonadota</taxon>
        <taxon>Gammaproteobacteria</taxon>
        <taxon>Candidatus Tenderiales</taxon>
        <taxon>Candidatus Tenderiaceae</taxon>
        <taxon>Candidatus Tenderia</taxon>
    </lineage>
</organism>
<dbReference type="PANTHER" id="PTHR30600">
    <property type="entry name" value="CYTOCHROME C PEROXIDASE-RELATED"/>
    <property type="match status" value="1"/>
</dbReference>
<dbReference type="Proteomes" id="UP000055136">
    <property type="component" value="Chromosome"/>
</dbReference>
<feature type="binding site" description="covalent" evidence="11">
    <location>
        <position position="70"/>
    </location>
    <ligand>
        <name>heme c</name>
        <dbReference type="ChEBI" id="CHEBI:61717"/>
        <label>1</label>
    </ligand>
</feature>
<name>A0A0S2TAI7_9GAMM</name>
<evidence type="ECO:0000313" key="16">
    <source>
        <dbReference type="Proteomes" id="UP000055136"/>
    </source>
</evidence>
<feature type="domain" description="Cytochrome c" evidence="14">
    <location>
        <begin position="199"/>
        <end position="325"/>
    </location>
</feature>
<dbReference type="InterPro" id="IPR004852">
    <property type="entry name" value="Di-haem_cyt_c_peroxidsae"/>
</dbReference>
<keyword evidence="6 13" id="KW-0732">Signal</keyword>
<feature type="binding site" description="covalent" evidence="11">
    <location>
        <position position="67"/>
    </location>
    <ligand>
        <name>heme c</name>
        <dbReference type="ChEBI" id="CHEBI:61717"/>
        <label>1</label>
    </ligand>
</feature>
<evidence type="ECO:0000256" key="11">
    <source>
        <dbReference type="PIRSR" id="PIRSR000294-1"/>
    </source>
</evidence>
<keyword evidence="4 11" id="KW-0349">Heme</keyword>